<dbReference type="PANTHER" id="PTHR30388:SF4">
    <property type="entry name" value="MOLYBDENUM COFACTOR INSERTION CHAPERONE PAOD"/>
    <property type="match status" value="1"/>
</dbReference>
<evidence type="ECO:0000313" key="4">
    <source>
        <dbReference type="Proteomes" id="UP000472676"/>
    </source>
</evidence>
<dbReference type="Pfam" id="PF13478">
    <property type="entry name" value="XdhC_C"/>
    <property type="match status" value="1"/>
</dbReference>
<keyword evidence="4" id="KW-1185">Reference proteome</keyword>
<evidence type="ECO:0000313" key="3">
    <source>
        <dbReference type="EMBL" id="NGY04985.1"/>
    </source>
</evidence>
<dbReference type="AlphaFoldDB" id="A0A6M2BRV2"/>
<dbReference type="InterPro" id="IPR027051">
    <property type="entry name" value="XdhC_Rossmann_dom"/>
</dbReference>
<feature type="domain" description="XdhC- CoxI" evidence="1">
    <location>
        <begin position="34"/>
        <end position="101"/>
    </location>
</feature>
<reference evidence="3 4" key="1">
    <citation type="journal article" date="2014" name="Int. J. Syst. Evol. Microbiol.">
        <title>Solimonas terrae sp. nov., isolated from soil.</title>
        <authorList>
            <person name="Kim S.J."/>
            <person name="Moon J.Y."/>
            <person name="Weon H.Y."/>
            <person name="Ahn J.H."/>
            <person name="Chen W.M."/>
            <person name="Kwon S.W."/>
        </authorList>
    </citation>
    <scope>NUCLEOTIDE SEQUENCE [LARGE SCALE GENOMIC DNA]</scope>
    <source>
        <strain evidence="3 4">KIS83-12</strain>
    </source>
</reference>
<organism evidence="3 4">
    <name type="scientific">Solimonas terrae</name>
    <dbReference type="NCBI Taxonomy" id="1396819"/>
    <lineage>
        <taxon>Bacteria</taxon>
        <taxon>Pseudomonadati</taxon>
        <taxon>Pseudomonadota</taxon>
        <taxon>Gammaproteobacteria</taxon>
        <taxon>Nevskiales</taxon>
        <taxon>Nevskiaceae</taxon>
        <taxon>Solimonas</taxon>
    </lineage>
</organism>
<accession>A0A6M2BRV2</accession>
<dbReference type="Gene3D" id="3.40.50.720">
    <property type="entry name" value="NAD(P)-binding Rossmann-like Domain"/>
    <property type="match status" value="1"/>
</dbReference>
<feature type="domain" description="XdhC Rossmann" evidence="2">
    <location>
        <begin position="182"/>
        <end position="324"/>
    </location>
</feature>
<gene>
    <name evidence="3" type="ORF">G7Y85_09420</name>
</gene>
<sequence length="330" mass="35250">MADSTSLDGDTALAWPDWPAYALIDDLLPTLQRWVAGRRRYALATLIDVSGSAPRPVGSEMAICEDGEIAGYVSGGCVEAAVATEARAALIDGQPRLLDYGAGSPVLDLQLSCGGRIRILVRAVDDGAAHVAQLQQARIARHPLFATIDLASGAAQYSDRVMREPGLHDAQFIKRYDPPLRLVIVGGDPVALALLRLAPSFGLETALLRPRGPERYPDDEPAPRFYDRRGIDTALAAVQLDARCAIYTVSHDADTDHAVLAHALGSNAFCIGALGSRTKAQQRRERLRADGFDDAALARLHTPAGLNIGARTPLEIALSILGQVVAERGR</sequence>
<evidence type="ECO:0000259" key="2">
    <source>
        <dbReference type="Pfam" id="PF13478"/>
    </source>
</evidence>
<dbReference type="EMBL" id="JAAMOW010000004">
    <property type="protein sequence ID" value="NGY04985.1"/>
    <property type="molecule type" value="Genomic_DNA"/>
</dbReference>
<proteinExistence type="predicted"/>
<name>A0A6M2BRV2_9GAMM</name>
<dbReference type="InterPro" id="IPR052698">
    <property type="entry name" value="MoCofactor_Util/Proc"/>
</dbReference>
<dbReference type="Proteomes" id="UP000472676">
    <property type="component" value="Unassembled WGS sequence"/>
</dbReference>
<dbReference type="RefSeq" id="WP_166255428.1">
    <property type="nucleotide sequence ID" value="NZ_JAAMOW010000004.1"/>
</dbReference>
<evidence type="ECO:0000259" key="1">
    <source>
        <dbReference type="Pfam" id="PF02625"/>
    </source>
</evidence>
<protein>
    <submittedName>
        <fullName evidence="3">XdhC family protein</fullName>
    </submittedName>
</protein>
<dbReference type="PANTHER" id="PTHR30388">
    <property type="entry name" value="ALDEHYDE OXIDOREDUCTASE MOLYBDENUM COFACTOR ASSEMBLY PROTEIN"/>
    <property type="match status" value="1"/>
</dbReference>
<dbReference type="Pfam" id="PF02625">
    <property type="entry name" value="XdhC_CoxI"/>
    <property type="match status" value="1"/>
</dbReference>
<comment type="caution">
    <text evidence="3">The sequence shown here is derived from an EMBL/GenBank/DDBJ whole genome shotgun (WGS) entry which is preliminary data.</text>
</comment>
<dbReference type="InterPro" id="IPR003777">
    <property type="entry name" value="XdhC_CoxI"/>
</dbReference>